<dbReference type="OrthoDB" id="2573889at2759"/>
<protein>
    <recommendedName>
        <fullName evidence="4">Extracellular membrane protein CFEM domain-containing protein</fullName>
    </recommendedName>
</protein>
<reference evidence="2 3" key="1">
    <citation type="submission" date="2016-06" db="EMBL/GenBank/DDBJ databases">
        <title>Evolution of pathogenesis and genome organization in the Tremellales.</title>
        <authorList>
            <person name="Cuomo C."/>
            <person name="Litvintseva A."/>
            <person name="Heitman J."/>
            <person name="Chen Y."/>
            <person name="Sun S."/>
            <person name="Springer D."/>
            <person name="Dromer F."/>
            <person name="Young S."/>
            <person name="Zeng Q."/>
            <person name="Chapman S."/>
            <person name="Gujja S."/>
            <person name="Saif S."/>
            <person name="Birren B."/>
        </authorList>
    </citation>
    <scope>NUCLEOTIDE SEQUENCE [LARGE SCALE GENOMIC DNA]</scope>
    <source>
        <strain evidence="2 3">CBS 6039</strain>
    </source>
</reference>
<organism evidence="2 3">
    <name type="scientific">Cryptococcus amylolentus CBS 6039</name>
    <dbReference type="NCBI Taxonomy" id="1295533"/>
    <lineage>
        <taxon>Eukaryota</taxon>
        <taxon>Fungi</taxon>
        <taxon>Dikarya</taxon>
        <taxon>Basidiomycota</taxon>
        <taxon>Agaricomycotina</taxon>
        <taxon>Tremellomycetes</taxon>
        <taxon>Tremellales</taxon>
        <taxon>Cryptococcaceae</taxon>
        <taxon>Cryptococcus</taxon>
    </lineage>
</organism>
<comment type="caution">
    <text evidence="2">The sequence shown here is derived from an EMBL/GenBank/DDBJ whole genome shotgun (WGS) entry which is preliminary data.</text>
</comment>
<evidence type="ECO:0000313" key="2">
    <source>
        <dbReference type="EMBL" id="ODN75759.1"/>
    </source>
</evidence>
<name>A0A1E3HHD9_9TREE</name>
<evidence type="ECO:0008006" key="4">
    <source>
        <dbReference type="Google" id="ProtNLM"/>
    </source>
</evidence>
<feature type="chain" id="PRO_5009129161" description="Extracellular membrane protein CFEM domain-containing protein" evidence="1">
    <location>
        <begin position="17"/>
        <end position="225"/>
    </location>
</feature>
<evidence type="ECO:0000313" key="3">
    <source>
        <dbReference type="Proteomes" id="UP000094065"/>
    </source>
</evidence>
<evidence type="ECO:0000256" key="1">
    <source>
        <dbReference type="SAM" id="SignalP"/>
    </source>
</evidence>
<sequence>MPFTLALLLGALAASAQITPRHMSLFPRQIDSSTIPSACSNQCQSAMSIYSSCTSSPVDTSGCLKVCEQSTFNDFVACMDCTVDEGGVTGTYVQQLMEAVDQLKGACRQVGQPVTGGIAGSTNTGSGTTRTQISGPGTYSGVYNSSAAGANTATIAAGSSGAGSAIVSGATAAASDGSTAATSSAAAAATGESSSSSAAPLVQFGTGLFSGILILGAGVGAMPVL</sequence>
<feature type="signal peptide" evidence="1">
    <location>
        <begin position="1"/>
        <end position="16"/>
    </location>
</feature>
<dbReference type="EMBL" id="AWGJ01000009">
    <property type="protein sequence ID" value="ODN75759.1"/>
    <property type="molecule type" value="Genomic_DNA"/>
</dbReference>
<dbReference type="AlphaFoldDB" id="A0A1E3HHD9"/>
<dbReference type="GeneID" id="30157080"/>
<accession>A0A1E3HHD9</accession>
<proteinExistence type="predicted"/>
<keyword evidence="1" id="KW-0732">Signal</keyword>
<dbReference type="RefSeq" id="XP_018991290.1">
    <property type="nucleotide sequence ID" value="XM_019140139.1"/>
</dbReference>
<dbReference type="Proteomes" id="UP000094065">
    <property type="component" value="Unassembled WGS sequence"/>
</dbReference>
<keyword evidence="3" id="KW-1185">Reference proteome</keyword>
<gene>
    <name evidence="2" type="ORF">L202_05771</name>
</gene>